<dbReference type="GO" id="GO:0005576">
    <property type="term" value="C:extracellular region"/>
    <property type="evidence" value="ECO:0007669"/>
    <property type="project" value="UniProtKB-SubCell"/>
</dbReference>
<keyword evidence="5" id="KW-0479">Metal-binding</keyword>
<evidence type="ECO:0000313" key="12">
    <source>
        <dbReference type="EMBL" id="KAH3752568.1"/>
    </source>
</evidence>
<evidence type="ECO:0000313" key="13">
    <source>
        <dbReference type="Proteomes" id="UP000828390"/>
    </source>
</evidence>
<keyword evidence="8" id="KW-0443">Lipid metabolism</keyword>
<dbReference type="Gene3D" id="1.20.90.10">
    <property type="entry name" value="Phospholipase A2 domain"/>
    <property type="match status" value="1"/>
</dbReference>
<keyword evidence="13" id="KW-1185">Reference proteome</keyword>
<comment type="caution">
    <text evidence="12">The sequence shown here is derived from an EMBL/GenBank/DDBJ whole genome shotgun (WGS) entry which is preliminary data.</text>
</comment>
<keyword evidence="7" id="KW-0106">Calcium</keyword>
<dbReference type="Pfam" id="PF05826">
    <property type="entry name" value="Phospholip_A2_2"/>
    <property type="match status" value="1"/>
</dbReference>
<feature type="chain" id="PRO_5039660253" description="phospholipase A2" evidence="10">
    <location>
        <begin position="25"/>
        <end position="411"/>
    </location>
</feature>
<dbReference type="EC" id="3.1.1.4" evidence="3"/>
<dbReference type="GO" id="GO:0046872">
    <property type="term" value="F:metal ion binding"/>
    <property type="evidence" value="ECO:0007669"/>
    <property type="project" value="UniProtKB-KW"/>
</dbReference>
<evidence type="ECO:0000256" key="10">
    <source>
        <dbReference type="SAM" id="SignalP"/>
    </source>
</evidence>
<evidence type="ECO:0000256" key="6">
    <source>
        <dbReference type="ARBA" id="ARBA00022801"/>
    </source>
</evidence>
<feature type="domain" description="Phospholipase A2-like central" evidence="11">
    <location>
        <begin position="266"/>
        <end position="360"/>
    </location>
</feature>
<reference evidence="12" key="1">
    <citation type="journal article" date="2019" name="bioRxiv">
        <title>The Genome of the Zebra Mussel, Dreissena polymorpha: A Resource for Invasive Species Research.</title>
        <authorList>
            <person name="McCartney M.A."/>
            <person name="Auch B."/>
            <person name="Kono T."/>
            <person name="Mallez S."/>
            <person name="Zhang Y."/>
            <person name="Obille A."/>
            <person name="Becker A."/>
            <person name="Abrahante J.E."/>
            <person name="Garbe J."/>
            <person name="Badalamenti J.P."/>
            <person name="Herman A."/>
            <person name="Mangelson H."/>
            <person name="Liachko I."/>
            <person name="Sullivan S."/>
            <person name="Sone E.D."/>
            <person name="Koren S."/>
            <person name="Silverstein K.A.T."/>
            <person name="Beckman K.B."/>
            <person name="Gohl D.M."/>
        </authorList>
    </citation>
    <scope>NUCLEOTIDE SEQUENCE</scope>
    <source>
        <strain evidence="12">Duluth1</strain>
        <tissue evidence="12">Whole animal</tissue>
    </source>
</reference>
<dbReference type="EMBL" id="JAIWYP010000010">
    <property type="protein sequence ID" value="KAH3752568.1"/>
    <property type="molecule type" value="Genomic_DNA"/>
</dbReference>
<sequence>MDPVKIAVLIFSLLLGAEHGGCRGLHPDGKHWIRIRTRLMHPTNFVGVRINAHGERETRIACNNTLYLETFLHSGYSPDYDMTLRQVTDGRKILQAVFQGGRLKECDLSSDSNQMLDFISSFIIGDREIYREDFGDVFVSTSLTNYTTHNVSLAHLTFKEATELRELKDYVNMKTLRKECRIFLDHASATAEQEAKSGNITDIYADIIETLDPEKMKSYNSILPAPKKITQSKHQDHNISKRSSAVPVKKNQRSKRGAFDFSSVLIFPGTKWCGKGDLAQCFDDLGDDHELDMCCRDHDCCPLVIPPFTSRHNLFNYRFHSLLHCECDQRFRGCLRQSMSSMANMIGKIYFNILGSKCFTFSEEEVCVERSWWGRCLRYESQQTALLESQVAFNEEHALENVAIDNKRRRK</sequence>
<gene>
    <name evidence="12" type="ORF">DPMN_187189</name>
</gene>
<proteinExistence type="predicted"/>
<evidence type="ECO:0000256" key="3">
    <source>
        <dbReference type="ARBA" id="ARBA00013278"/>
    </source>
</evidence>
<evidence type="ECO:0000256" key="4">
    <source>
        <dbReference type="ARBA" id="ARBA00022525"/>
    </source>
</evidence>
<dbReference type="SUPFAM" id="SSF48619">
    <property type="entry name" value="Phospholipase A2, PLA2"/>
    <property type="match status" value="1"/>
</dbReference>
<dbReference type="PROSITE" id="PS00118">
    <property type="entry name" value="PA2_HIS"/>
    <property type="match status" value="1"/>
</dbReference>
<dbReference type="GO" id="GO:0006644">
    <property type="term" value="P:phospholipid metabolic process"/>
    <property type="evidence" value="ECO:0007669"/>
    <property type="project" value="InterPro"/>
</dbReference>
<comment type="subcellular location">
    <subcellularLocation>
        <location evidence="2">Secreted</location>
    </subcellularLocation>
</comment>
<dbReference type="InterPro" id="IPR036444">
    <property type="entry name" value="PLipase_A2_dom_sf"/>
</dbReference>
<keyword evidence="4" id="KW-0964">Secreted</keyword>
<keyword evidence="6" id="KW-0378">Hydrolase</keyword>
<evidence type="ECO:0000256" key="5">
    <source>
        <dbReference type="ARBA" id="ARBA00022723"/>
    </source>
</evidence>
<dbReference type="GO" id="GO:0050482">
    <property type="term" value="P:arachidonate secretion"/>
    <property type="evidence" value="ECO:0007669"/>
    <property type="project" value="InterPro"/>
</dbReference>
<evidence type="ECO:0000256" key="2">
    <source>
        <dbReference type="ARBA" id="ARBA00004613"/>
    </source>
</evidence>
<dbReference type="CDD" id="cd04704">
    <property type="entry name" value="PLA2_bee_venom_like"/>
    <property type="match status" value="1"/>
</dbReference>
<keyword evidence="10" id="KW-0732">Signal</keyword>
<dbReference type="OrthoDB" id="6075074at2759"/>
<organism evidence="12 13">
    <name type="scientific">Dreissena polymorpha</name>
    <name type="common">Zebra mussel</name>
    <name type="synonym">Mytilus polymorpha</name>
    <dbReference type="NCBI Taxonomy" id="45954"/>
    <lineage>
        <taxon>Eukaryota</taxon>
        <taxon>Metazoa</taxon>
        <taxon>Spiralia</taxon>
        <taxon>Lophotrochozoa</taxon>
        <taxon>Mollusca</taxon>
        <taxon>Bivalvia</taxon>
        <taxon>Autobranchia</taxon>
        <taxon>Heteroconchia</taxon>
        <taxon>Euheterodonta</taxon>
        <taxon>Imparidentia</taxon>
        <taxon>Neoheterodontei</taxon>
        <taxon>Myida</taxon>
        <taxon>Dreissenoidea</taxon>
        <taxon>Dreissenidae</taxon>
        <taxon>Dreissena</taxon>
    </lineage>
</organism>
<dbReference type="GO" id="GO:0004623">
    <property type="term" value="F:phospholipase A2 activity"/>
    <property type="evidence" value="ECO:0007669"/>
    <property type="project" value="UniProtKB-EC"/>
</dbReference>
<comment type="cofactor">
    <cofactor evidence="1">
        <name>Ca(2+)</name>
        <dbReference type="ChEBI" id="CHEBI:29108"/>
    </cofactor>
</comment>
<evidence type="ECO:0000256" key="1">
    <source>
        <dbReference type="ARBA" id="ARBA00001913"/>
    </source>
</evidence>
<keyword evidence="9" id="KW-1015">Disulfide bond</keyword>
<evidence type="ECO:0000256" key="7">
    <source>
        <dbReference type="ARBA" id="ARBA00022837"/>
    </source>
</evidence>
<accession>A0A9D4DP86</accession>
<protein>
    <recommendedName>
        <fullName evidence="3">phospholipase A2</fullName>
        <ecNumber evidence="3">3.1.1.4</ecNumber>
    </recommendedName>
</protein>
<name>A0A9D4DP86_DREPO</name>
<dbReference type="InterPro" id="IPR016090">
    <property type="entry name" value="PLA2-like_dom"/>
</dbReference>
<feature type="signal peptide" evidence="10">
    <location>
        <begin position="1"/>
        <end position="24"/>
    </location>
</feature>
<evidence type="ECO:0000256" key="9">
    <source>
        <dbReference type="ARBA" id="ARBA00023157"/>
    </source>
</evidence>
<evidence type="ECO:0000259" key="11">
    <source>
        <dbReference type="Pfam" id="PF05826"/>
    </source>
</evidence>
<dbReference type="Proteomes" id="UP000828390">
    <property type="component" value="Unassembled WGS sequence"/>
</dbReference>
<dbReference type="AlphaFoldDB" id="A0A9D4DP86"/>
<reference evidence="12" key="2">
    <citation type="submission" date="2020-11" db="EMBL/GenBank/DDBJ databases">
        <authorList>
            <person name="McCartney M.A."/>
            <person name="Auch B."/>
            <person name="Kono T."/>
            <person name="Mallez S."/>
            <person name="Becker A."/>
            <person name="Gohl D.M."/>
            <person name="Silverstein K.A.T."/>
            <person name="Koren S."/>
            <person name="Bechman K.B."/>
            <person name="Herman A."/>
            <person name="Abrahante J.E."/>
            <person name="Garbe J."/>
        </authorList>
    </citation>
    <scope>NUCLEOTIDE SEQUENCE</scope>
    <source>
        <strain evidence="12">Duluth1</strain>
        <tissue evidence="12">Whole animal</tissue>
    </source>
</reference>
<dbReference type="PANTHER" id="PTHR12253">
    <property type="entry name" value="RH14732P"/>
    <property type="match status" value="1"/>
</dbReference>
<dbReference type="FunFam" id="1.20.90.10:FF:000002">
    <property type="entry name" value="Phospholipase A2 group III"/>
    <property type="match status" value="1"/>
</dbReference>
<evidence type="ECO:0000256" key="8">
    <source>
        <dbReference type="ARBA" id="ARBA00023098"/>
    </source>
</evidence>
<dbReference type="InterPro" id="IPR033113">
    <property type="entry name" value="PLA2_histidine"/>
</dbReference>